<keyword evidence="3" id="KW-1185">Reference proteome</keyword>
<proteinExistence type="predicted"/>
<dbReference type="PANTHER" id="PTHR43546">
    <property type="entry name" value="UPF0173 METAL-DEPENDENT HYDROLASE MJ1163-RELATED"/>
    <property type="match status" value="1"/>
</dbReference>
<dbReference type="InterPro" id="IPR050114">
    <property type="entry name" value="UPF0173_UPF0282_UlaG_hydrolase"/>
</dbReference>
<comment type="caution">
    <text evidence="2">The sequence shown here is derived from an EMBL/GenBank/DDBJ whole genome shotgun (WGS) entry which is preliminary data.</text>
</comment>
<protein>
    <submittedName>
        <fullName evidence="2">MBL fold metallo-hydrolase</fullName>
    </submittedName>
</protein>
<evidence type="ECO:0000313" key="2">
    <source>
        <dbReference type="EMBL" id="MBE4753218.1"/>
    </source>
</evidence>
<feature type="domain" description="Metallo-beta-lactamase" evidence="1">
    <location>
        <begin position="76"/>
        <end position="255"/>
    </location>
</feature>
<sequence length="299" mass="32108">MGSSNTESRDTLARPSRAGRRDFLRAAAALSAGAVLLPPGTSRATKPVDSAALRAQRLAWAGVRLRLGQDTLFLDPLIDPTVWGAALKDPLVPMDVKSGSRFVLVTHRHPDHFDPVAVRQALGDTGTLVCAPDMAVAAAALGFRVRPAPLYEPILLNDFTATAVPAADGYGDPQVSWIVSGGGRRVIHCGDTLWHGSWWRIGRQFGPFDAAFLPINGARFGWRKPVSDVHAVLTPEQAVAAAVVLGARLLVPIHYGVAASDDYQEVPDAEALLLASARKRKVNVELARPGEWLTWQART</sequence>
<dbReference type="InterPro" id="IPR036866">
    <property type="entry name" value="RibonucZ/Hydroxyglut_hydro"/>
</dbReference>
<dbReference type="Proteomes" id="UP001516472">
    <property type="component" value="Unassembled WGS sequence"/>
</dbReference>
<evidence type="ECO:0000259" key="1">
    <source>
        <dbReference type="Pfam" id="PF12706"/>
    </source>
</evidence>
<accession>A0ABR9PZ76</accession>
<organism evidence="2 3">
    <name type="scientific">Corallococcus soli</name>
    <dbReference type="NCBI Taxonomy" id="2710757"/>
    <lineage>
        <taxon>Bacteria</taxon>
        <taxon>Pseudomonadati</taxon>
        <taxon>Myxococcota</taxon>
        <taxon>Myxococcia</taxon>
        <taxon>Myxococcales</taxon>
        <taxon>Cystobacterineae</taxon>
        <taxon>Myxococcaceae</taxon>
        <taxon>Corallococcus</taxon>
    </lineage>
</organism>
<dbReference type="SUPFAM" id="SSF56281">
    <property type="entry name" value="Metallo-hydrolase/oxidoreductase"/>
    <property type="match status" value="1"/>
</dbReference>
<reference evidence="2 3" key="1">
    <citation type="submission" date="2020-02" db="EMBL/GenBank/DDBJ databases">
        <authorList>
            <person name="Babadi Z.K."/>
            <person name="Risdian C."/>
            <person name="Ebrahimipour G.H."/>
            <person name="Wink J."/>
        </authorList>
    </citation>
    <scope>NUCLEOTIDE SEQUENCE [LARGE SCALE GENOMIC DNA]</scope>
    <source>
        <strain evidence="2 3">ZKHCc1 1396</strain>
    </source>
</reference>
<name>A0ABR9PZ76_9BACT</name>
<dbReference type="Pfam" id="PF12706">
    <property type="entry name" value="Lactamase_B_2"/>
    <property type="match status" value="1"/>
</dbReference>
<dbReference type="PANTHER" id="PTHR43546:SF3">
    <property type="entry name" value="UPF0173 METAL-DEPENDENT HYDROLASE MJ1163"/>
    <property type="match status" value="1"/>
</dbReference>
<dbReference type="PROSITE" id="PS51318">
    <property type="entry name" value="TAT"/>
    <property type="match status" value="1"/>
</dbReference>
<dbReference type="InterPro" id="IPR006311">
    <property type="entry name" value="TAT_signal"/>
</dbReference>
<evidence type="ECO:0000313" key="3">
    <source>
        <dbReference type="Proteomes" id="UP001516472"/>
    </source>
</evidence>
<dbReference type="InterPro" id="IPR001279">
    <property type="entry name" value="Metallo-B-lactamas"/>
</dbReference>
<dbReference type="EMBL" id="JAAIYO010000017">
    <property type="protein sequence ID" value="MBE4753218.1"/>
    <property type="molecule type" value="Genomic_DNA"/>
</dbReference>
<gene>
    <name evidence="2" type="ORF">G4177_34220</name>
</gene>
<dbReference type="Gene3D" id="3.60.15.10">
    <property type="entry name" value="Ribonuclease Z/Hydroxyacylglutathione hydrolase-like"/>
    <property type="match status" value="1"/>
</dbReference>